<name>A0AAV4BAY9_9GAST</name>
<organism evidence="2 3">
    <name type="scientific">Plakobranchus ocellatus</name>
    <dbReference type="NCBI Taxonomy" id="259542"/>
    <lineage>
        <taxon>Eukaryota</taxon>
        <taxon>Metazoa</taxon>
        <taxon>Spiralia</taxon>
        <taxon>Lophotrochozoa</taxon>
        <taxon>Mollusca</taxon>
        <taxon>Gastropoda</taxon>
        <taxon>Heterobranchia</taxon>
        <taxon>Euthyneura</taxon>
        <taxon>Panpulmonata</taxon>
        <taxon>Sacoglossa</taxon>
        <taxon>Placobranchoidea</taxon>
        <taxon>Plakobranchidae</taxon>
        <taxon>Plakobranchus</taxon>
    </lineage>
</organism>
<evidence type="ECO:0000256" key="1">
    <source>
        <dbReference type="SAM" id="Phobius"/>
    </source>
</evidence>
<evidence type="ECO:0000313" key="2">
    <source>
        <dbReference type="EMBL" id="GFO20486.1"/>
    </source>
</evidence>
<keyword evidence="1" id="KW-1133">Transmembrane helix</keyword>
<feature type="transmembrane region" description="Helical" evidence="1">
    <location>
        <begin position="82"/>
        <end position="103"/>
    </location>
</feature>
<keyword evidence="3" id="KW-1185">Reference proteome</keyword>
<keyword evidence="1" id="KW-0812">Transmembrane</keyword>
<protein>
    <submittedName>
        <fullName evidence="2">Uncharacterized protein</fullName>
    </submittedName>
</protein>
<dbReference type="EMBL" id="BLXT01005154">
    <property type="protein sequence ID" value="GFO20486.1"/>
    <property type="molecule type" value="Genomic_DNA"/>
</dbReference>
<keyword evidence="1" id="KW-0472">Membrane</keyword>
<accession>A0AAV4BAY9</accession>
<evidence type="ECO:0000313" key="3">
    <source>
        <dbReference type="Proteomes" id="UP000735302"/>
    </source>
</evidence>
<sequence length="235" mass="26644">MRRKRLRDASTLFAVCILEASRNQRVKKKMRQKRLRDAFTLPAPLRQPSRNLLIKKVKQSLNNNSTCSSRHNLGPFKIQPHIPSLTIIYGTTLVVLELLIGMVTAGMRNMRDRIPSVKVMMQMATSSCGKDIHVINNDYVTFAVELSGNNSFYKYTQPDAPKFILQEMVMDKAGMMIREEKLMRIIPGVLPLGLGLTVLWKPTGPPGHNDLVQNISVLEVHARRPRTGDREPDDD</sequence>
<gene>
    <name evidence="2" type="ORF">PoB_004699100</name>
</gene>
<reference evidence="2 3" key="1">
    <citation type="journal article" date="2021" name="Elife">
        <title>Chloroplast acquisition without the gene transfer in kleptoplastic sea slugs, Plakobranchus ocellatus.</title>
        <authorList>
            <person name="Maeda T."/>
            <person name="Takahashi S."/>
            <person name="Yoshida T."/>
            <person name="Shimamura S."/>
            <person name="Takaki Y."/>
            <person name="Nagai Y."/>
            <person name="Toyoda A."/>
            <person name="Suzuki Y."/>
            <person name="Arimoto A."/>
            <person name="Ishii H."/>
            <person name="Satoh N."/>
            <person name="Nishiyama T."/>
            <person name="Hasebe M."/>
            <person name="Maruyama T."/>
            <person name="Minagawa J."/>
            <person name="Obokata J."/>
            <person name="Shigenobu S."/>
        </authorList>
    </citation>
    <scope>NUCLEOTIDE SEQUENCE [LARGE SCALE GENOMIC DNA]</scope>
</reference>
<dbReference type="Proteomes" id="UP000735302">
    <property type="component" value="Unassembled WGS sequence"/>
</dbReference>
<proteinExistence type="predicted"/>
<dbReference type="AlphaFoldDB" id="A0AAV4BAY9"/>
<comment type="caution">
    <text evidence="2">The sequence shown here is derived from an EMBL/GenBank/DDBJ whole genome shotgun (WGS) entry which is preliminary data.</text>
</comment>